<sequence length="125" mass="14292">MSIAFFAYGMLKHDAFVSIPNGIGAVGMLQLVLYFHYSSADPRVSKAPLLDPYTRPNLLLVTRAEKLVAFLDATLVKFHRFFSPFVYIGVMRGGFLFVIEIKRKWKLANGVFRQSIMLRTWCVEL</sequence>
<keyword evidence="1" id="KW-1133">Transmembrane helix</keyword>
<reference evidence="2 3" key="1">
    <citation type="submission" date="2024-06" db="EMBL/GenBank/DDBJ databases">
        <title>A chromosome level genome sequence of Diviner's sage (Salvia divinorum).</title>
        <authorList>
            <person name="Ford S.A."/>
            <person name="Ro D.-K."/>
            <person name="Ness R.W."/>
            <person name="Phillips M.A."/>
        </authorList>
    </citation>
    <scope>NUCLEOTIDE SEQUENCE [LARGE SCALE GENOMIC DNA]</scope>
    <source>
        <strain evidence="2">SAF-2024a</strain>
        <tissue evidence="2">Leaf</tissue>
    </source>
</reference>
<name>A0ABD1HHP6_SALDI</name>
<dbReference type="Gene3D" id="1.20.1280.290">
    <property type="match status" value="1"/>
</dbReference>
<organism evidence="2 3">
    <name type="scientific">Salvia divinorum</name>
    <name type="common">Maria pastora</name>
    <name type="synonym">Diviner's sage</name>
    <dbReference type="NCBI Taxonomy" id="28513"/>
    <lineage>
        <taxon>Eukaryota</taxon>
        <taxon>Viridiplantae</taxon>
        <taxon>Streptophyta</taxon>
        <taxon>Embryophyta</taxon>
        <taxon>Tracheophyta</taxon>
        <taxon>Spermatophyta</taxon>
        <taxon>Magnoliopsida</taxon>
        <taxon>eudicotyledons</taxon>
        <taxon>Gunneridae</taxon>
        <taxon>Pentapetalae</taxon>
        <taxon>asterids</taxon>
        <taxon>lamiids</taxon>
        <taxon>Lamiales</taxon>
        <taxon>Lamiaceae</taxon>
        <taxon>Nepetoideae</taxon>
        <taxon>Mentheae</taxon>
        <taxon>Salviinae</taxon>
        <taxon>Salvia</taxon>
        <taxon>Salvia subgen. Calosphace</taxon>
    </lineage>
</organism>
<dbReference type="Pfam" id="PF03083">
    <property type="entry name" value="MtN3_slv"/>
    <property type="match status" value="1"/>
</dbReference>
<gene>
    <name evidence="2" type="ORF">AAHA92_11652</name>
</gene>
<proteinExistence type="predicted"/>
<evidence type="ECO:0000313" key="2">
    <source>
        <dbReference type="EMBL" id="KAL1555975.1"/>
    </source>
</evidence>
<dbReference type="InterPro" id="IPR004316">
    <property type="entry name" value="SWEET_rpt"/>
</dbReference>
<feature type="transmembrane region" description="Helical" evidence="1">
    <location>
        <begin position="15"/>
        <end position="37"/>
    </location>
</feature>
<dbReference type="AlphaFoldDB" id="A0ABD1HHP6"/>
<dbReference type="EMBL" id="JBEAFC010000005">
    <property type="protein sequence ID" value="KAL1555975.1"/>
    <property type="molecule type" value="Genomic_DNA"/>
</dbReference>
<dbReference type="Proteomes" id="UP001567538">
    <property type="component" value="Unassembled WGS sequence"/>
</dbReference>
<comment type="caution">
    <text evidence="2">The sequence shown here is derived from an EMBL/GenBank/DDBJ whole genome shotgun (WGS) entry which is preliminary data.</text>
</comment>
<keyword evidence="1" id="KW-0472">Membrane</keyword>
<evidence type="ECO:0000313" key="3">
    <source>
        <dbReference type="Proteomes" id="UP001567538"/>
    </source>
</evidence>
<protein>
    <submittedName>
        <fullName evidence="2">Uncharacterized protein</fullName>
    </submittedName>
</protein>
<evidence type="ECO:0000256" key="1">
    <source>
        <dbReference type="SAM" id="Phobius"/>
    </source>
</evidence>
<accession>A0ABD1HHP6</accession>
<keyword evidence="1" id="KW-0812">Transmembrane</keyword>
<keyword evidence="3" id="KW-1185">Reference proteome</keyword>